<dbReference type="InterPro" id="IPR014457">
    <property type="entry name" value="UCP010260"/>
</dbReference>
<sequence>MRRSNFEDQPVDYAAVGATQAHDLLQYPPRGFTPFEASTRLGSGEERFAAASASLLSWDIQRLSGLDVLDVKADSSQRYGGIRYDEDGTALEPIAVSSEQRFAADGTPYVASGSTARLRGRVGSFSIDERIRVVFVLEEPTVVAFAYGTVGGNRVSGEELFRVEHRDDDSVWLGVRSFTRPVSLAYRLFPPLLKLRRKAFTTAYLRALSPLWANPAA</sequence>
<evidence type="ECO:0000259" key="1">
    <source>
        <dbReference type="Pfam" id="PF09348"/>
    </source>
</evidence>
<dbReference type="PANTHER" id="PTHR34202">
    <property type="entry name" value="UPF0548 PROTEIN"/>
    <property type="match status" value="1"/>
</dbReference>
<dbReference type="STRING" id="995034.SAMN05216219_2555"/>
<dbReference type="InterPro" id="IPR018960">
    <property type="entry name" value="DUF1990"/>
</dbReference>
<organism evidence="2 3">
    <name type="scientific">Mycetocola miduiensis</name>
    <dbReference type="NCBI Taxonomy" id="995034"/>
    <lineage>
        <taxon>Bacteria</taxon>
        <taxon>Bacillati</taxon>
        <taxon>Actinomycetota</taxon>
        <taxon>Actinomycetes</taxon>
        <taxon>Micrococcales</taxon>
        <taxon>Microbacteriaceae</taxon>
        <taxon>Mycetocola</taxon>
    </lineage>
</organism>
<keyword evidence="3" id="KW-1185">Reference proteome</keyword>
<dbReference type="PIRSF" id="PIRSF010260">
    <property type="entry name" value="UCP010260"/>
    <property type="match status" value="1"/>
</dbReference>
<dbReference type="PANTHER" id="PTHR34202:SF1">
    <property type="entry name" value="UPF0548 PROTEIN"/>
    <property type="match status" value="1"/>
</dbReference>
<proteinExistence type="predicted"/>
<protein>
    <submittedName>
        <fullName evidence="2">Uncharacterized protein, UPF0548 family</fullName>
    </submittedName>
</protein>
<dbReference type="RefSeq" id="WP_090711998.1">
    <property type="nucleotide sequence ID" value="NZ_FOVM01000007.1"/>
</dbReference>
<dbReference type="OrthoDB" id="120660at2"/>
<dbReference type="Pfam" id="PF09348">
    <property type="entry name" value="DUF1990"/>
    <property type="match status" value="2"/>
</dbReference>
<feature type="domain" description="DUF1990" evidence="1">
    <location>
        <begin position="13"/>
        <end position="72"/>
    </location>
</feature>
<dbReference type="EMBL" id="FOVM01000007">
    <property type="protein sequence ID" value="SFN90232.1"/>
    <property type="molecule type" value="Genomic_DNA"/>
</dbReference>
<accession>A0A1I5CTG4</accession>
<dbReference type="Proteomes" id="UP000198867">
    <property type="component" value="Unassembled WGS sequence"/>
</dbReference>
<reference evidence="3" key="1">
    <citation type="submission" date="2016-10" db="EMBL/GenBank/DDBJ databases">
        <authorList>
            <person name="Varghese N."/>
            <person name="Submissions S."/>
        </authorList>
    </citation>
    <scope>NUCLEOTIDE SEQUENCE [LARGE SCALE GENOMIC DNA]</scope>
    <source>
        <strain evidence="3">CGMCC 1.11101</strain>
    </source>
</reference>
<gene>
    <name evidence="2" type="ORF">SAMN05216219_2555</name>
</gene>
<name>A0A1I5CTG4_9MICO</name>
<feature type="domain" description="DUF1990" evidence="1">
    <location>
        <begin position="107"/>
        <end position="207"/>
    </location>
</feature>
<evidence type="ECO:0000313" key="2">
    <source>
        <dbReference type="EMBL" id="SFN90232.1"/>
    </source>
</evidence>
<dbReference type="AlphaFoldDB" id="A0A1I5CTG4"/>
<evidence type="ECO:0000313" key="3">
    <source>
        <dbReference type="Proteomes" id="UP000198867"/>
    </source>
</evidence>